<accession>A0ABW2L6V3</accession>
<organism evidence="1 2">
    <name type="scientific">Haloferula chungangensis</name>
    <dbReference type="NCBI Taxonomy" id="1048331"/>
    <lineage>
        <taxon>Bacteria</taxon>
        <taxon>Pseudomonadati</taxon>
        <taxon>Verrucomicrobiota</taxon>
        <taxon>Verrucomicrobiia</taxon>
        <taxon>Verrucomicrobiales</taxon>
        <taxon>Verrucomicrobiaceae</taxon>
        <taxon>Haloferula</taxon>
    </lineage>
</organism>
<name>A0ABW2L6V3_9BACT</name>
<reference evidence="2" key="1">
    <citation type="journal article" date="2019" name="Int. J. Syst. Evol. Microbiol.">
        <title>The Global Catalogue of Microorganisms (GCM) 10K type strain sequencing project: providing services to taxonomists for standard genome sequencing and annotation.</title>
        <authorList>
            <consortium name="The Broad Institute Genomics Platform"/>
            <consortium name="The Broad Institute Genome Sequencing Center for Infectious Disease"/>
            <person name="Wu L."/>
            <person name="Ma J."/>
        </authorList>
    </citation>
    <scope>NUCLEOTIDE SEQUENCE [LARGE SCALE GENOMIC DNA]</scope>
    <source>
        <strain evidence="2">CGMCC 4.1467</strain>
    </source>
</reference>
<gene>
    <name evidence="1" type="ORF">ACFQY0_06755</name>
</gene>
<comment type="caution">
    <text evidence="1">The sequence shown here is derived from an EMBL/GenBank/DDBJ whole genome shotgun (WGS) entry which is preliminary data.</text>
</comment>
<protein>
    <submittedName>
        <fullName evidence="1">Nucleoid-associated protein</fullName>
    </submittedName>
</protein>
<proteinExistence type="predicted"/>
<evidence type="ECO:0000313" key="2">
    <source>
        <dbReference type="Proteomes" id="UP001596472"/>
    </source>
</evidence>
<dbReference type="InterPro" id="IPR007358">
    <property type="entry name" value="Nucleoid_associated_NdpA"/>
</dbReference>
<sequence length="358" mass="39618">MTIKLGFDDVRIAGLVLAKVGNPSRDEPLVTSKQVLKVEDEDQAMLSSIFLRPFKSLGMQGHRFHHHTSLESHELNKCAAAMLADDATLLERGCEIAKRLYSKSSHPNIKSGDLCISLIEGIDIEGEPKKAICILKSESVTPFLSISARDGDLQLSTEQGINPEKIDKGCLILDHFSGKGYYVLTFDRAGAESRFWVRDFLSVVPIADPSLMTKKVAEMAMAAVGADAPAADDDSPPWEVNNAAQEALSYFDGKKKFSLQEFEEQALRTPEAKAKFAAEKRRLEEEEGVKVDDAFDISKRDVVKAKKGMKSMMKLDTGVEIKLKPKVVDKPDAVLEKGFDEAKGMKFIKVYYNKDLLS</sequence>
<dbReference type="RefSeq" id="WP_379710647.1">
    <property type="nucleotide sequence ID" value="NZ_JBHTBS010000003.1"/>
</dbReference>
<evidence type="ECO:0000313" key="1">
    <source>
        <dbReference type="EMBL" id="MFC7336870.1"/>
    </source>
</evidence>
<dbReference type="Proteomes" id="UP001596472">
    <property type="component" value="Unassembled WGS sequence"/>
</dbReference>
<keyword evidence="2" id="KW-1185">Reference proteome</keyword>
<dbReference type="EMBL" id="JBHTBS010000003">
    <property type="protein sequence ID" value="MFC7336870.1"/>
    <property type="molecule type" value="Genomic_DNA"/>
</dbReference>
<dbReference type="Pfam" id="PF04245">
    <property type="entry name" value="NA37"/>
    <property type="match status" value="1"/>
</dbReference>